<proteinExistence type="predicted"/>
<comment type="caution">
    <text evidence="2">The sequence shown here is derived from an EMBL/GenBank/DDBJ whole genome shotgun (WGS) entry which is preliminary data.</text>
</comment>
<organism evidence="2 3">
    <name type="scientific">Rhynchophorus ferrugineus</name>
    <name type="common">Red palm weevil</name>
    <name type="synonym">Curculio ferrugineus</name>
    <dbReference type="NCBI Taxonomy" id="354439"/>
    <lineage>
        <taxon>Eukaryota</taxon>
        <taxon>Metazoa</taxon>
        <taxon>Ecdysozoa</taxon>
        <taxon>Arthropoda</taxon>
        <taxon>Hexapoda</taxon>
        <taxon>Insecta</taxon>
        <taxon>Pterygota</taxon>
        <taxon>Neoptera</taxon>
        <taxon>Endopterygota</taxon>
        <taxon>Coleoptera</taxon>
        <taxon>Polyphaga</taxon>
        <taxon>Cucujiformia</taxon>
        <taxon>Curculionidae</taxon>
        <taxon>Dryophthorinae</taxon>
        <taxon>Rhynchophorus</taxon>
    </lineage>
</organism>
<gene>
    <name evidence="2" type="ORF">GWI33_002379</name>
</gene>
<dbReference type="Proteomes" id="UP000625711">
    <property type="component" value="Unassembled WGS sequence"/>
</dbReference>
<sequence length="164" mass="18719">MLQRQQIFTRLTYGIVDLTTGNPLFTITFSLSPNPPGRNKQFDRTVVRHDIIFQAKGLKWSRASPSARSDLPQPPSQFRPFDLLLLSGSLLRSSEMAIPSRPLKQTETDQNRPARETAEKKQPPATLYRWKRSSWTLTVSDGDRDATVKIPLCRRHDTTSKTKL</sequence>
<evidence type="ECO:0000313" key="2">
    <source>
        <dbReference type="EMBL" id="KAF7282552.1"/>
    </source>
</evidence>
<name>A0A834IYJ3_RHYFE</name>
<evidence type="ECO:0000313" key="3">
    <source>
        <dbReference type="Proteomes" id="UP000625711"/>
    </source>
</evidence>
<feature type="compositionally biased region" description="Basic and acidic residues" evidence="1">
    <location>
        <begin position="104"/>
        <end position="122"/>
    </location>
</feature>
<feature type="region of interest" description="Disordered" evidence="1">
    <location>
        <begin position="96"/>
        <end position="126"/>
    </location>
</feature>
<keyword evidence="3" id="KW-1185">Reference proteome</keyword>
<accession>A0A834IYJ3</accession>
<reference evidence="2" key="1">
    <citation type="submission" date="2020-08" db="EMBL/GenBank/DDBJ databases">
        <title>Genome sequencing and assembly of the red palm weevil Rhynchophorus ferrugineus.</title>
        <authorList>
            <person name="Dias G.B."/>
            <person name="Bergman C.M."/>
            <person name="Manee M."/>
        </authorList>
    </citation>
    <scope>NUCLEOTIDE SEQUENCE</scope>
    <source>
        <strain evidence="2">AA-2017</strain>
        <tissue evidence="2">Whole larva</tissue>
    </source>
</reference>
<dbReference type="AlphaFoldDB" id="A0A834IYJ3"/>
<evidence type="ECO:0000256" key="1">
    <source>
        <dbReference type="SAM" id="MobiDB-lite"/>
    </source>
</evidence>
<dbReference type="EMBL" id="JAACXV010000166">
    <property type="protein sequence ID" value="KAF7282552.1"/>
    <property type="molecule type" value="Genomic_DNA"/>
</dbReference>
<protein>
    <submittedName>
        <fullName evidence="2">Uncharacterized protein</fullName>
    </submittedName>
</protein>